<dbReference type="Proteomes" id="UP000322918">
    <property type="component" value="Unassembled WGS sequence"/>
</dbReference>
<organism evidence="2 3">
    <name type="scientific">Arcticibacter tournemirensis</name>
    <dbReference type="NCBI Taxonomy" id="699437"/>
    <lineage>
        <taxon>Bacteria</taxon>
        <taxon>Pseudomonadati</taxon>
        <taxon>Bacteroidota</taxon>
        <taxon>Sphingobacteriia</taxon>
        <taxon>Sphingobacteriales</taxon>
        <taxon>Sphingobacteriaceae</taxon>
        <taxon>Arcticibacter</taxon>
    </lineage>
</organism>
<evidence type="ECO:0000313" key="3">
    <source>
        <dbReference type="Proteomes" id="UP000322918"/>
    </source>
</evidence>
<dbReference type="RefSeq" id="WP_141814645.1">
    <property type="nucleotide sequence ID" value="NZ_VFPL01000001.1"/>
</dbReference>
<evidence type="ECO:0000313" key="2">
    <source>
        <dbReference type="EMBL" id="KAA8477197.1"/>
    </source>
</evidence>
<gene>
    <name evidence="2" type="ORF">F1649_18960</name>
</gene>
<protein>
    <submittedName>
        <fullName evidence="2">DUF1735 domain-containing protein</fullName>
    </submittedName>
</protein>
<proteinExistence type="predicted"/>
<evidence type="ECO:0000259" key="1">
    <source>
        <dbReference type="PROSITE" id="PS50022"/>
    </source>
</evidence>
<dbReference type="OrthoDB" id="792783at2"/>
<dbReference type="InterPro" id="IPR013728">
    <property type="entry name" value="BT_3987-like_N"/>
</dbReference>
<keyword evidence="3" id="KW-1185">Reference proteome</keyword>
<dbReference type="InterPro" id="IPR000421">
    <property type="entry name" value="FA58C"/>
</dbReference>
<dbReference type="Gene3D" id="2.60.40.1740">
    <property type="entry name" value="hypothetical protein (bacova_03559)"/>
    <property type="match status" value="1"/>
</dbReference>
<feature type="domain" description="F5/8 type C" evidence="1">
    <location>
        <begin position="171"/>
        <end position="301"/>
    </location>
</feature>
<dbReference type="SUPFAM" id="SSF49785">
    <property type="entry name" value="Galactose-binding domain-like"/>
    <property type="match status" value="1"/>
</dbReference>
<dbReference type="Pfam" id="PF00754">
    <property type="entry name" value="F5_F8_type_C"/>
    <property type="match status" value="1"/>
</dbReference>
<dbReference type="Gene3D" id="2.60.120.260">
    <property type="entry name" value="Galactose-binding domain-like"/>
    <property type="match status" value="1"/>
</dbReference>
<dbReference type="PROSITE" id="PS50022">
    <property type="entry name" value="FA58C_3"/>
    <property type="match status" value="1"/>
</dbReference>
<accession>A0A5M9GUD2</accession>
<sequence>MTIIAKMYNIKWMTCRLLLLTVVLTVLGSGCLKDDEYSVDNEGTIYMSQAYQNRAALTLYDIDSIQDINFGASYGGLRAAASDITVSFQVDESLIADYNQRNGTNFIAFPHASYTIPDLNSVIRSGKIDSDPLKIKVDAKQLELGRAYMIPVRMISAGGGTPDPNLSIAYFRIDSLVRRERDITAQAALSVSNENNGGAGAGEGSPKLVDGDASTKYLTQTYVSGMWFQLKFPTAKPVGAYTFISGNDAHTRDPKTWRLEASSDGSNWVMLDRRVDQVFNSFTETRRFEIDNEVPYSYYRVVLEANNGSSIFQMSEWRVIEYY</sequence>
<dbReference type="PROSITE" id="PS51257">
    <property type="entry name" value="PROKAR_LIPOPROTEIN"/>
    <property type="match status" value="1"/>
</dbReference>
<dbReference type="AlphaFoldDB" id="A0A5M9GUD2"/>
<dbReference type="EMBL" id="VWNE01000038">
    <property type="protein sequence ID" value="KAA8477197.1"/>
    <property type="molecule type" value="Genomic_DNA"/>
</dbReference>
<reference evidence="2 3" key="1">
    <citation type="submission" date="2019-09" db="EMBL/GenBank/DDBJ databases">
        <title>Pararcticibacter amylolyticus gen. nov., sp. nov., isolated from a rottenly hemp rope, and reclassification of Pedobacter tournemirensis as Pararcticibacter tournemirensis comb. nov.</title>
        <authorList>
            <person name="Cai Y."/>
        </authorList>
    </citation>
    <scope>NUCLEOTIDE SEQUENCE [LARGE SCALE GENOMIC DNA]</scope>
    <source>
        <strain evidence="2 3">TF5-37.2-LB10</strain>
    </source>
</reference>
<dbReference type="InterPro" id="IPR008979">
    <property type="entry name" value="Galactose-bd-like_sf"/>
</dbReference>
<dbReference type="Pfam" id="PF08522">
    <property type="entry name" value="BT_3987-like_N"/>
    <property type="match status" value="1"/>
</dbReference>
<comment type="caution">
    <text evidence="2">The sequence shown here is derived from an EMBL/GenBank/DDBJ whole genome shotgun (WGS) entry which is preliminary data.</text>
</comment>
<name>A0A5M9GUD2_9SPHI</name>